<evidence type="ECO:0000313" key="2">
    <source>
        <dbReference type="EMBL" id="CAI9168423.1"/>
    </source>
</evidence>
<dbReference type="Gene3D" id="3.30.900.20">
    <property type="match status" value="1"/>
</dbReference>
<accession>A0ABN8Z761</accession>
<reference evidence="2" key="1">
    <citation type="submission" date="2023-04" db="EMBL/GenBank/DDBJ databases">
        <authorList>
            <consortium name="ELIXIR-Norway"/>
        </authorList>
    </citation>
    <scope>NUCLEOTIDE SEQUENCE [LARGE SCALE GENOMIC DNA]</scope>
</reference>
<dbReference type="PANTHER" id="PTHR15681:SF1">
    <property type="entry name" value="MAD2L1-BINDING PROTEIN"/>
    <property type="match status" value="1"/>
</dbReference>
<keyword evidence="3" id="KW-1185">Reference proteome</keyword>
<gene>
    <name evidence="2" type="ORF">MRATA1EN1_LOCUS17385</name>
</gene>
<evidence type="ECO:0008006" key="4">
    <source>
        <dbReference type="Google" id="ProtNLM"/>
    </source>
</evidence>
<proteinExistence type="predicted"/>
<dbReference type="InterPro" id="IPR009511">
    <property type="entry name" value="MAD1/Cdc20-bound-Mad2-bd"/>
</dbReference>
<name>A0ABN8Z761_RANTA</name>
<dbReference type="Proteomes" id="UP001176941">
    <property type="component" value="Chromosome 28"/>
</dbReference>
<evidence type="ECO:0000256" key="1">
    <source>
        <dbReference type="SAM" id="MobiDB-lite"/>
    </source>
</evidence>
<protein>
    <recommendedName>
        <fullName evidence="4">MAD2L1 binding protein</fullName>
    </recommendedName>
</protein>
<dbReference type="PANTHER" id="PTHR15681">
    <property type="entry name" value="MAD2L1-BINDING PROTEIN"/>
    <property type="match status" value="1"/>
</dbReference>
<feature type="region of interest" description="Disordered" evidence="1">
    <location>
        <begin position="39"/>
        <end position="107"/>
    </location>
</feature>
<sequence>MFWTWRAEEFRATCPSSLLAPPMPQFLPRRHACLLAQPLPHRRGAPPTSGPAEQEVEARASHEASRGAYSNRTENREEVVMAAPEPEVQSPSAVPDLEWCEKSEETQDPQIELLETTSTQEPPNPLEPFRPRDCMVPVVFPGPVSQEGCCRFTCELLKHIMYQRQQLPLPYEQLKHFYRKPFPQAEDAVKKKPWATAEVSSRKCQQTLAELESVLSHLEGLFARTLVPRVLILLGGNALSPKEFYELDLSRLAPNSMDPSLSTAACLRRLFRAIFLADAFSELQVPPLMGTVVMVQGHRDCGEDWFRPKLNYRVPSRGHKLTVTLSCGRPAIPATTWEDYIWFQAPVTLKGFHE</sequence>
<evidence type="ECO:0000313" key="3">
    <source>
        <dbReference type="Proteomes" id="UP001176941"/>
    </source>
</evidence>
<feature type="compositionally biased region" description="Basic and acidic residues" evidence="1">
    <location>
        <begin position="56"/>
        <end position="65"/>
    </location>
</feature>
<organism evidence="2 3">
    <name type="scientific">Rangifer tarandus platyrhynchus</name>
    <name type="common">Svalbard reindeer</name>
    <dbReference type="NCBI Taxonomy" id="3082113"/>
    <lineage>
        <taxon>Eukaryota</taxon>
        <taxon>Metazoa</taxon>
        <taxon>Chordata</taxon>
        <taxon>Craniata</taxon>
        <taxon>Vertebrata</taxon>
        <taxon>Euteleostomi</taxon>
        <taxon>Mammalia</taxon>
        <taxon>Eutheria</taxon>
        <taxon>Laurasiatheria</taxon>
        <taxon>Artiodactyla</taxon>
        <taxon>Ruminantia</taxon>
        <taxon>Pecora</taxon>
        <taxon>Cervidae</taxon>
        <taxon>Odocoileinae</taxon>
        <taxon>Rangifer</taxon>
    </lineage>
</organism>
<dbReference type="InterPro" id="IPR053729">
    <property type="entry name" value="MAD2L1BP_domain_sf"/>
</dbReference>
<dbReference type="EMBL" id="OX459964">
    <property type="protein sequence ID" value="CAI9168423.1"/>
    <property type="molecule type" value="Genomic_DNA"/>
</dbReference>
<dbReference type="Pfam" id="PF06581">
    <property type="entry name" value="p31comet"/>
    <property type="match status" value="1"/>
</dbReference>